<accession>A0A8J1UN40</accession>
<keyword evidence="5" id="KW-1185">Reference proteome</keyword>
<keyword evidence="3" id="KW-0732">Signal</keyword>
<feature type="chain" id="PRO_5043411644" evidence="3">
    <location>
        <begin position="36"/>
        <end position="299"/>
    </location>
</feature>
<proteinExistence type="predicted"/>
<keyword evidence="1" id="KW-0175">Coiled coil</keyword>
<reference evidence="4" key="1">
    <citation type="submission" date="2022-03" db="EMBL/GenBank/DDBJ databases">
        <authorList>
            <person name="Martin C."/>
        </authorList>
    </citation>
    <scope>NUCLEOTIDE SEQUENCE</scope>
</reference>
<gene>
    <name evidence="4" type="ORF">OFUS_LOCUS6991</name>
</gene>
<feature type="coiled-coil region" evidence="1">
    <location>
        <begin position="65"/>
        <end position="92"/>
    </location>
</feature>
<comment type="caution">
    <text evidence="4">The sequence shown here is derived from an EMBL/GenBank/DDBJ whole genome shotgun (WGS) entry which is preliminary data.</text>
</comment>
<dbReference type="Gene3D" id="3.10.100.10">
    <property type="entry name" value="Mannose-Binding Protein A, subunit A"/>
    <property type="match status" value="1"/>
</dbReference>
<name>A0A8J1UN40_OWEFU</name>
<dbReference type="InterPro" id="IPR016186">
    <property type="entry name" value="C-type_lectin-like/link_sf"/>
</dbReference>
<evidence type="ECO:0000256" key="1">
    <source>
        <dbReference type="SAM" id="Coils"/>
    </source>
</evidence>
<dbReference type="InterPro" id="IPR016187">
    <property type="entry name" value="CTDL_fold"/>
</dbReference>
<evidence type="ECO:0000313" key="5">
    <source>
        <dbReference type="Proteomes" id="UP000749559"/>
    </source>
</evidence>
<evidence type="ECO:0000313" key="4">
    <source>
        <dbReference type="EMBL" id="CAH1780282.1"/>
    </source>
</evidence>
<dbReference type="InterPro" id="IPR001304">
    <property type="entry name" value="C-type_lectin-like"/>
</dbReference>
<dbReference type="AlphaFoldDB" id="A0A8J1UN40"/>
<sequence>MKKYHLSSMMLNSELSMKMLLKLLLLAFCLTEVTCQKRTTCRSLRCLRDEVRQLQTCCHEKDVSIASLIQRIEELEESQEQTMYELDQITELLNEETKKSLDIPDDEDKVVPGKDSFDVPSTTAPTKTTTRPTSSPSTGATKPTTTKAPRKRPLDCPDKWTKTGMKCFVVVSNPGVNILDVLLDCSALNTFAHPASILSEEEDNAFNTARSAANVSDTSKIWIGLNSISKGFYTWYPDNNPFNSTLVDHLDDAAQIPELFHAIYTTELDGAVVWRKEQAFKKLDGYSCSIDLAQRISTV</sequence>
<evidence type="ECO:0000256" key="3">
    <source>
        <dbReference type="SAM" id="SignalP"/>
    </source>
</evidence>
<dbReference type="Proteomes" id="UP000749559">
    <property type="component" value="Unassembled WGS sequence"/>
</dbReference>
<dbReference type="EMBL" id="CAIIXF020000003">
    <property type="protein sequence ID" value="CAH1780282.1"/>
    <property type="molecule type" value="Genomic_DNA"/>
</dbReference>
<dbReference type="SMART" id="SM00034">
    <property type="entry name" value="CLECT"/>
    <property type="match status" value="1"/>
</dbReference>
<feature type="region of interest" description="Disordered" evidence="2">
    <location>
        <begin position="97"/>
        <end position="156"/>
    </location>
</feature>
<feature type="signal peptide" evidence="3">
    <location>
        <begin position="1"/>
        <end position="35"/>
    </location>
</feature>
<evidence type="ECO:0000256" key="2">
    <source>
        <dbReference type="SAM" id="MobiDB-lite"/>
    </source>
</evidence>
<feature type="compositionally biased region" description="Low complexity" evidence="2">
    <location>
        <begin position="120"/>
        <end position="147"/>
    </location>
</feature>
<organism evidence="4 5">
    <name type="scientific">Owenia fusiformis</name>
    <name type="common">Polychaete worm</name>
    <dbReference type="NCBI Taxonomy" id="6347"/>
    <lineage>
        <taxon>Eukaryota</taxon>
        <taxon>Metazoa</taxon>
        <taxon>Spiralia</taxon>
        <taxon>Lophotrochozoa</taxon>
        <taxon>Annelida</taxon>
        <taxon>Polychaeta</taxon>
        <taxon>Sedentaria</taxon>
        <taxon>Canalipalpata</taxon>
        <taxon>Sabellida</taxon>
        <taxon>Oweniida</taxon>
        <taxon>Oweniidae</taxon>
        <taxon>Owenia</taxon>
    </lineage>
</organism>
<dbReference type="SUPFAM" id="SSF56436">
    <property type="entry name" value="C-type lectin-like"/>
    <property type="match status" value="1"/>
</dbReference>
<protein>
    <submittedName>
        <fullName evidence="4">Uncharacterized protein</fullName>
    </submittedName>
</protein>